<evidence type="ECO:0008006" key="5">
    <source>
        <dbReference type="Google" id="ProtNLM"/>
    </source>
</evidence>
<name>A0A916K597_9BACL</name>
<feature type="transmembrane region" description="Helical" evidence="2">
    <location>
        <begin position="123"/>
        <end position="142"/>
    </location>
</feature>
<feature type="transmembrane region" description="Helical" evidence="2">
    <location>
        <begin position="154"/>
        <end position="173"/>
    </location>
</feature>
<gene>
    <name evidence="3" type="ORF">PAESOLCIP111_03426</name>
</gene>
<dbReference type="Proteomes" id="UP000693672">
    <property type="component" value="Unassembled WGS sequence"/>
</dbReference>
<evidence type="ECO:0000313" key="4">
    <source>
        <dbReference type="Proteomes" id="UP000693672"/>
    </source>
</evidence>
<reference evidence="3" key="1">
    <citation type="submission" date="2021-06" db="EMBL/GenBank/DDBJ databases">
        <authorList>
            <person name="Criscuolo A."/>
        </authorList>
    </citation>
    <scope>NUCLEOTIDE SEQUENCE</scope>
    <source>
        <strain evidence="3">CIP111600</strain>
    </source>
</reference>
<feature type="transmembrane region" description="Helical" evidence="2">
    <location>
        <begin position="185"/>
        <end position="207"/>
    </location>
</feature>
<comment type="caution">
    <text evidence="3">The sequence shown here is derived from an EMBL/GenBank/DDBJ whole genome shotgun (WGS) entry which is preliminary data.</text>
</comment>
<feature type="coiled-coil region" evidence="1">
    <location>
        <begin position="209"/>
        <end position="236"/>
    </location>
</feature>
<dbReference type="AlphaFoldDB" id="A0A916K597"/>
<accession>A0A916K597</accession>
<proteinExistence type="predicted"/>
<evidence type="ECO:0000256" key="1">
    <source>
        <dbReference type="SAM" id="Coils"/>
    </source>
</evidence>
<dbReference type="EMBL" id="CAJVAS010000014">
    <property type="protein sequence ID" value="CAG7632899.1"/>
    <property type="molecule type" value="Genomic_DNA"/>
</dbReference>
<protein>
    <recommendedName>
        <fullName evidence="5">Chemotaxis protein</fullName>
    </recommendedName>
</protein>
<keyword evidence="2" id="KW-1133">Transmembrane helix</keyword>
<evidence type="ECO:0000313" key="3">
    <source>
        <dbReference type="EMBL" id="CAG7632899.1"/>
    </source>
</evidence>
<keyword evidence="2" id="KW-0472">Membrane</keyword>
<keyword evidence="2" id="KW-0812">Transmembrane</keyword>
<dbReference type="RefSeq" id="WP_218093216.1">
    <property type="nucleotide sequence ID" value="NZ_CAJVAS010000014.1"/>
</dbReference>
<sequence>MPLPFILAGAAAVAGVVGLVKGSKSISNNNEAKDLNEQAEQLYEEAKTYLERCKADASETLAELGEIKLRSWDEQIGRFVELASKVTHVSMSGAAAVDMDRMAVIGKEELLEMRGVSLKAREVVAGGFQSLGAGALAGVASYGGAMMFASASTGTAISALSGAAAANATLAWLGGGSLAAGGLGIAGGAAVLGGIVAGPVLAIGGILMEAKSRKNLAEAKANYAKARKAAEELNSAASMLTAIADIAQQFAEVIIELNGRMMTVLQQMEYALQVAEEARGRTFTFKVRKFFNRLAGRRVPLHYRDLSPEQQQLLHLTYAYAQTLKKLLETPLLDASGSLDESCVEVLDGSRQLMLQGG</sequence>
<evidence type="ECO:0000256" key="2">
    <source>
        <dbReference type="SAM" id="Phobius"/>
    </source>
</evidence>
<keyword evidence="1" id="KW-0175">Coiled coil</keyword>
<organism evidence="3 4">
    <name type="scientific">Paenibacillus solanacearum</name>
    <dbReference type="NCBI Taxonomy" id="2048548"/>
    <lineage>
        <taxon>Bacteria</taxon>
        <taxon>Bacillati</taxon>
        <taxon>Bacillota</taxon>
        <taxon>Bacilli</taxon>
        <taxon>Bacillales</taxon>
        <taxon>Paenibacillaceae</taxon>
        <taxon>Paenibacillus</taxon>
    </lineage>
</organism>
<keyword evidence="4" id="KW-1185">Reference proteome</keyword>
<feature type="coiled-coil region" evidence="1">
    <location>
        <begin position="25"/>
        <end position="56"/>
    </location>
</feature>